<feature type="compositionally biased region" description="Basic and acidic residues" evidence="1">
    <location>
        <begin position="1"/>
        <end position="10"/>
    </location>
</feature>
<proteinExistence type="predicted"/>
<accession>A0A8S3CXT9</accession>
<comment type="caution">
    <text evidence="3">The sequence shown here is derived from an EMBL/GenBank/DDBJ whole genome shotgun (WGS) entry which is preliminary data.</text>
</comment>
<evidence type="ECO:0000256" key="1">
    <source>
        <dbReference type="SAM" id="MobiDB-lite"/>
    </source>
</evidence>
<organism evidence="3 4">
    <name type="scientific">Rotaria magnacalcarata</name>
    <dbReference type="NCBI Taxonomy" id="392030"/>
    <lineage>
        <taxon>Eukaryota</taxon>
        <taxon>Metazoa</taxon>
        <taxon>Spiralia</taxon>
        <taxon>Gnathifera</taxon>
        <taxon>Rotifera</taxon>
        <taxon>Eurotatoria</taxon>
        <taxon>Bdelloidea</taxon>
        <taxon>Philodinida</taxon>
        <taxon>Philodinidae</taxon>
        <taxon>Rotaria</taxon>
    </lineage>
</organism>
<dbReference type="Proteomes" id="UP000681967">
    <property type="component" value="Unassembled WGS sequence"/>
</dbReference>
<evidence type="ECO:0000313" key="3">
    <source>
        <dbReference type="EMBL" id="CAF4950198.1"/>
    </source>
</evidence>
<evidence type="ECO:0000313" key="4">
    <source>
        <dbReference type="Proteomes" id="UP000681720"/>
    </source>
</evidence>
<feature type="compositionally biased region" description="Polar residues" evidence="1">
    <location>
        <begin position="25"/>
        <end position="46"/>
    </location>
</feature>
<protein>
    <submittedName>
        <fullName evidence="3">Uncharacterized protein</fullName>
    </submittedName>
</protein>
<name>A0A8S3CXT9_9BILA</name>
<dbReference type="EMBL" id="CAJOBH010074830">
    <property type="protein sequence ID" value="CAF4489066.1"/>
    <property type="molecule type" value="Genomic_DNA"/>
</dbReference>
<gene>
    <name evidence="2" type="ORF">BYL167_LOCUS35482</name>
    <name evidence="3" type="ORF">GIL414_LOCUS54280</name>
</gene>
<dbReference type="Proteomes" id="UP000681720">
    <property type="component" value="Unassembled WGS sequence"/>
</dbReference>
<evidence type="ECO:0000313" key="2">
    <source>
        <dbReference type="EMBL" id="CAF4489066.1"/>
    </source>
</evidence>
<reference evidence="3" key="1">
    <citation type="submission" date="2021-02" db="EMBL/GenBank/DDBJ databases">
        <authorList>
            <person name="Nowell W R."/>
        </authorList>
    </citation>
    <scope>NUCLEOTIDE SEQUENCE</scope>
</reference>
<dbReference type="AlphaFoldDB" id="A0A8S3CXT9"/>
<sequence length="80" mass="9017">NKSVSSEHKANKLFSSESDQDKSNDSNSEPNDIVSTATTKISQQTKQVEDEDDDDESLPILTKQTRKYESLSMFNDDDDD</sequence>
<feature type="non-terminal residue" evidence="3">
    <location>
        <position position="80"/>
    </location>
</feature>
<feature type="region of interest" description="Disordered" evidence="1">
    <location>
        <begin position="1"/>
        <end position="64"/>
    </location>
</feature>
<dbReference type="EMBL" id="CAJOBJ010190064">
    <property type="protein sequence ID" value="CAF4950198.1"/>
    <property type="molecule type" value="Genomic_DNA"/>
</dbReference>
<feature type="non-terminal residue" evidence="3">
    <location>
        <position position="1"/>
    </location>
</feature>